<proteinExistence type="predicted"/>
<feature type="transmembrane region" description="Helical" evidence="1">
    <location>
        <begin position="104"/>
        <end position="124"/>
    </location>
</feature>
<dbReference type="Proteomes" id="UP000838412">
    <property type="component" value="Chromosome 1"/>
</dbReference>
<keyword evidence="1" id="KW-0472">Membrane</keyword>
<keyword evidence="4" id="KW-1185">Reference proteome</keyword>
<evidence type="ECO:0000313" key="4">
    <source>
        <dbReference type="Proteomes" id="UP000838412"/>
    </source>
</evidence>
<accession>A0A8J9YH96</accession>
<evidence type="ECO:0000259" key="2">
    <source>
        <dbReference type="PROSITE" id="PS50206"/>
    </source>
</evidence>
<protein>
    <submittedName>
        <fullName evidence="3">Hypp5 protein</fullName>
    </submittedName>
</protein>
<name>A0A8J9YH96_BRALA</name>
<evidence type="ECO:0000256" key="1">
    <source>
        <dbReference type="SAM" id="Phobius"/>
    </source>
</evidence>
<dbReference type="PROSITE" id="PS50206">
    <property type="entry name" value="RHODANESE_3"/>
    <property type="match status" value="1"/>
</dbReference>
<organism evidence="3 4">
    <name type="scientific">Branchiostoma lanceolatum</name>
    <name type="common">Common lancelet</name>
    <name type="synonym">Amphioxus lanceolatum</name>
    <dbReference type="NCBI Taxonomy" id="7740"/>
    <lineage>
        <taxon>Eukaryota</taxon>
        <taxon>Metazoa</taxon>
        <taxon>Chordata</taxon>
        <taxon>Cephalochordata</taxon>
        <taxon>Leptocardii</taxon>
        <taxon>Amphioxiformes</taxon>
        <taxon>Branchiostomatidae</taxon>
        <taxon>Branchiostoma</taxon>
    </lineage>
</organism>
<keyword evidence="1" id="KW-1133">Transmembrane helix</keyword>
<dbReference type="EMBL" id="OV696686">
    <property type="protein sequence ID" value="CAH1224490.1"/>
    <property type="molecule type" value="Genomic_DNA"/>
</dbReference>
<dbReference type="AlphaFoldDB" id="A0A8J9YH96"/>
<dbReference type="InterPro" id="IPR001763">
    <property type="entry name" value="Rhodanese-like_dom"/>
</dbReference>
<gene>
    <name evidence="3" type="primary">Hypp5</name>
    <name evidence="3" type="ORF">BLAG_LOCUS10</name>
</gene>
<reference evidence="3" key="1">
    <citation type="submission" date="2022-01" db="EMBL/GenBank/DDBJ databases">
        <authorList>
            <person name="Braso-Vives M."/>
        </authorList>
    </citation>
    <scope>NUCLEOTIDE SEQUENCE</scope>
</reference>
<feature type="transmembrane region" description="Helical" evidence="1">
    <location>
        <begin position="131"/>
        <end position="151"/>
    </location>
</feature>
<feature type="domain" description="Rhodanese" evidence="2">
    <location>
        <begin position="141"/>
        <end position="160"/>
    </location>
</feature>
<sequence length="211" mass="24620">MTPWLRKGQVRTETFDYDCMDFARDRYVSRRLTMTPWLRKGQVRTETFDYDCMDFARDRYVPRRLTMATWLRKGQVRTETFDYDCMDFARDRNRRVLLLRHSDVSLLPAGIAVFCCYVTVTCACCSQERRIAVFCTLLLVVALMAGGYYYWARHYGQKEEPIVGEYVNLDETIPQEGGGGSVPYEQQEQHLNLKNQTKASYGQEQGYGGTQ</sequence>
<evidence type="ECO:0000313" key="3">
    <source>
        <dbReference type="EMBL" id="CAH1224490.1"/>
    </source>
</evidence>
<keyword evidence="1" id="KW-0812">Transmembrane</keyword>